<evidence type="ECO:0000256" key="4">
    <source>
        <dbReference type="ARBA" id="ARBA00022729"/>
    </source>
</evidence>
<keyword evidence="9" id="KW-0325">Glycoprotein</keyword>
<evidence type="ECO:0000313" key="10">
    <source>
        <dbReference type="EMBL" id="EED91729.1"/>
    </source>
</evidence>
<keyword evidence="6" id="KW-1133">Transmembrane helix</keyword>
<dbReference type="RefSeq" id="XP_002291622.1">
    <property type="nucleotide sequence ID" value="XM_002291586.1"/>
</dbReference>
<dbReference type="PANTHER" id="PTHR27000:SF775">
    <property type="entry name" value="PLANT INTRACELLULAR RAS-GROUP-RELATED LRR PROTEIN 3"/>
    <property type="match status" value="1"/>
</dbReference>
<dbReference type="InParanoid" id="B8C4I4"/>
<dbReference type="OMA" id="QWFNNNT"/>
<keyword evidence="2" id="KW-0433">Leucine-rich repeat</keyword>
<dbReference type="eggNOG" id="ENOG502QPT1">
    <property type="taxonomic scope" value="Eukaryota"/>
</dbReference>
<gene>
    <name evidence="10" type="ORF">THAPSDRAFT_28795</name>
</gene>
<evidence type="ECO:0008006" key="12">
    <source>
        <dbReference type="Google" id="ProtNLM"/>
    </source>
</evidence>
<organism evidence="10 11">
    <name type="scientific">Thalassiosira pseudonana</name>
    <name type="common">Marine diatom</name>
    <name type="synonym">Cyclotella nana</name>
    <dbReference type="NCBI Taxonomy" id="35128"/>
    <lineage>
        <taxon>Eukaryota</taxon>
        <taxon>Sar</taxon>
        <taxon>Stramenopiles</taxon>
        <taxon>Ochrophyta</taxon>
        <taxon>Bacillariophyta</taxon>
        <taxon>Coscinodiscophyceae</taxon>
        <taxon>Thalassiosirophycidae</taxon>
        <taxon>Thalassiosirales</taxon>
        <taxon>Thalassiosiraceae</taxon>
        <taxon>Thalassiosira</taxon>
    </lineage>
</organism>
<dbReference type="Proteomes" id="UP000001449">
    <property type="component" value="Chromosome 6"/>
</dbReference>
<dbReference type="SMART" id="SM00365">
    <property type="entry name" value="LRR_SD22"/>
    <property type="match status" value="4"/>
</dbReference>
<evidence type="ECO:0000256" key="8">
    <source>
        <dbReference type="ARBA" id="ARBA00023170"/>
    </source>
</evidence>
<keyword evidence="8" id="KW-0675">Receptor</keyword>
<name>B8C4I4_THAPS</name>
<keyword evidence="3" id="KW-0812">Transmembrane</keyword>
<proteinExistence type="predicted"/>
<dbReference type="Gene3D" id="3.80.10.10">
    <property type="entry name" value="Ribonuclease Inhibitor"/>
    <property type="match status" value="3"/>
</dbReference>
<keyword evidence="11" id="KW-1185">Reference proteome</keyword>
<comment type="subcellular location">
    <subcellularLocation>
        <location evidence="1">Membrane</location>
        <topology evidence="1">Single-pass membrane protein</topology>
    </subcellularLocation>
</comment>
<dbReference type="FunFam" id="3.80.10.10:FF:000095">
    <property type="entry name" value="LRR receptor-like serine/threonine-protein kinase GSO1"/>
    <property type="match status" value="1"/>
</dbReference>
<dbReference type="FunFam" id="3.80.10.10:FF:000041">
    <property type="entry name" value="LRR receptor-like serine/threonine-protein kinase ERECTA"/>
    <property type="match status" value="1"/>
</dbReference>
<accession>B8C4I4</accession>
<evidence type="ECO:0000256" key="9">
    <source>
        <dbReference type="ARBA" id="ARBA00023180"/>
    </source>
</evidence>
<dbReference type="PANTHER" id="PTHR27000">
    <property type="entry name" value="LEUCINE-RICH REPEAT RECEPTOR-LIKE PROTEIN KINASE FAMILY PROTEIN-RELATED"/>
    <property type="match status" value="1"/>
</dbReference>
<reference evidence="10 11" key="2">
    <citation type="journal article" date="2008" name="Nature">
        <title>The Phaeodactylum genome reveals the evolutionary history of diatom genomes.</title>
        <authorList>
            <person name="Bowler C."/>
            <person name="Allen A.E."/>
            <person name="Badger J.H."/>
            <person name="Grimwood J."/>
            <person name="Jabbari K."/>
            <person name="Kuo A."/>
            <person name="Maheswari U."/>
            <person name="Martens C."/>
            <person name="Maumus F."/>
            <person name="Otillar R.P."/>
            <person name="Rayko E."/>
            <person name="Salamov A."/>
            <person name="Vandepoele K."/>
            <person name="Beszteri B."/>
            <person name="Gruber A."/>
            <person name="Heijde M."/>
            <person name="Katinka M."/>
            <person name="Mock T."/>
            <person name="Valentin K."/>
            <person name="Verret F."/>
            <person name="Berges J.A."/>
            <person name="Brownlee C."/>
            <person name="Cadoret J.P."/>
            <person name="Chiovitti A."/>
            <person name="Choi C.J."/>
            <person name="Coesel S."/>
            <person name="De Martino A."/>
            <person name="Detter J.C."/>
            <person name="Durkin C."/>
            <person name="Falciatore A."/>
            <person name="Fournet J."/>
            <person name="Haruta M."/>
            <person name="Huysman M.J."/>
            <person name="Jenkins B.D."/>
            <person name="Jiroutova K."/>
            <person name="Jorgensen R.E."/>
            <person name="Joubert Y."/>
            <person name="Kaplan A."/>
            <person name="Kroger N."/>
            <person name="Kroth P.G."/>
            <person name="La Roche J."/>
            <person name="Lindquist E."/>
            <person name="Lommer M."/>
            <person name="Martin-Jezequel V."/>
            <person name="Lopez P.J."/>
            <person name="Lucas S."/>
            <person name="Mangogna M."/>
            <person name="McGinnis K."/>
            <person name="Medlin L.K."/>
            <person name="Montsant A."/>
            <person name="Oudot-Le Secq M.P."/>
            <person name="Napoli C."/>
            <person name="Obornik M."/>
            <person name="Parker M.S."/>
            <person name="Petit J.L."/>
            <person name="Porcel B.M."/>
            <person name="Poulsen N."/>
            <person name="Robison M."/>
            <person name="Rychlewski L."/>
            <person name="Rynearson T.A."/>
            <person name="Schmutz J."/>
            <person name="Shapiro H."/>
            <person name="Siaut M."/>
            <person name="Stanley M."/>
            <person name="Sussman M.R."/>
            <person name="Taylor A.R."/>
            <person name="Vardi A."/>
            <person name="von Dassow P."/>
            <person name="Vyverman W."/>
            <person name="Willis A."/>
            <person name="Wyrwicz L.S."/>
            <person name="Rokhsar D.S."/>
            <person name="Weissenbach J."/>
            <person name="Armbrust E.V."/>
            <person name="Green B.R."/>
            <person name="Van de Peer Y."/>
            <person name="Grigoriev I.V."/>
        </authorList>
    </citation>
    <scope>NUCLEOTIDE SEQUENCE [LARGE SCALE GENOMIC DNA]</scope>
    <source>
        <strain evidence="10 11">CCMP1335</strain>
    </source>
</reference>
<dbReference type="InterPro" id="IPR032675">
    <property type="entry name" value="LRR_dom_sf"/>
</dbReference>
<dbReference type="GO" id="GO:0016020">
    <property type="term" value="C:membrane"/>
    <property type="evidence" value="ECO:0007669"/>
    <property type="project" value="UniProtKB-SubCell"/>
</dbReference>
<evidence type="ECO:0000256" key="5">
    <source>
        <dbReference type="ARBA" id="ARBA00022737"/>
    </source>
</evidence>
<dbReference type="AlphaFoldDB" id="B8C4I4"/>
<dbReference type="SUPFAM" id="SSF52058">
    <property type="entry name" value="L domain-like"/>
    <property type="match status" value="2"/>
</dbReference>
<dbReference type="KEGG" id="tps:THAPSDRAFT_28795"/>
<protein>
    <recommendedName>
        <fullName evidence="12">L domain-like protein</fullName>
    </recommendedName>
</protein>
<evidence type="ECO:0000256" key="7">
    <source>
        <dbReference type="ARBA" id="ARBA00023136"/>
    </source>
</evidence>
<evidence type="ECO:0000256" key="3">
    <source>
        <dbReference type="ARBA" id="ARBA00022692"/>
    </source>
</evidence>
<evidence type="ECO:0000256" key="6">
    <source>
        <dbReference type="ARBA" id="ARBA00022989"/>
    </source>
</evidence>
<evidence type="ECO:0000313" key="11">
    <source>
        <dbReference type="Proteomes" id="UP000001449"/>
    </source>
</evidence>
<evidence type="ECO:0000256" key="2">
    <source>
        <dbReference type="ARBA" id="ARBA00022614"/>
    </source>
</evidence>
<sequence length="650" mass="71763">MLDVSSNTMSGSIPDGFLSGIEDVDQLMEIDLGYNDFTGEIPGYLSRAAKKLKELHITENDIKGLFPTEIFDLTYLEKLYISFNSISGPLPTRIGELSNLKEFYGYTNDLTGAIPTELGGLSRLETLVLGQNKFKGTLPTELNNLVNLKELSFYFEESDGALGGKILDFSKATHLASIDLEGNKFTGEIPSTFLSGLDSDYKSNSDNEIVVHLAGNAFSGTLPSSLSSIENLFIDITGNRMKGPIPSSIDGIGNAPILRELHLTANHLSGTFPDEIFKLKDTLEQLFMAYNSFTGTLSTRFGVLTKLTDFYAYDNEFSGTIPSEFASLENLQNLVLAENKLSGPISEDFSFMPSLKLFSAYPNNLVGTPPEEIFQLRQLHSLWLHSNPIDFKFSGIEKAKNLIELRLDSTGLSDVYGVGNAKSLLNLNLKFNQIDGTFPKELLELNKLEQLDITDNDLTGNLPDWFGDLTNLISLRLGSNGFTGSLRSFRDLEYLLHVDLSDNKLEGLIPTDFLEKVSTRKPIEVDLSSNNLSGLVPNELDRFDNLVIYLRDNKFTQLPKTLCDVNNRGWNLRDVELFGCDAIMCPPGTANYHGRQSSQSSPCEKCESNTNLYGQITCDGVTLASSAQRMQGFVATLLAVLSLGLSLMWL</sequence>
<reference evidence="10 11" key="1">
    <citation type="journal article" date="2004" name="Science">
        <title>The genome of the diatom Thalassiosira pseudonana: ecology, evolution, and metabolism.</title>
        <authorList>
            <person name="Armbrust E.V."/>
            <person name="Berges J.A."/>
            <person name="Bowler C."/>
            <person name="Green B.R."/>
            <person name="Martinez D."/>
            <person name="Putnam N.H."/>
            <person name="Zhou S."/>
            <person name="Allen A.E."/>
            <person name="Apt K.E."/>
            <person name="Bechner M."/>
            <person name="Brzezinski M.A."/>
            <person name="Chaal B.K."/>
            <person name="Chiovitti A."/>
            <person name="Davis A.K."/>
            <person name="Demarest M.S."/>
            <person name="Detter J.C."/>
            <person name="Glavina T."/>
            <person name="Goodstein D."/>
            <person name="Hadi M.Z."/>
            <person name="Hellsten U."/>
            <person name="Hildebrand M."/>
            <person name="Jenkins B.D."/>
            <person name="Jurka J."/>
            <person name="Kapitonov V.V."/>
            <person name="Kroger N."/>
            <person name="Lau W.W."/>
            <person name="Lane T.W."/>
            <person name="Larimer F.W."/>
            <person name="Lippmeier J.C."/>
            <person name="Lucas S."/>
            <person name="Medina M."/>
            <person name="Montsant A."/>
            <person name="Obornik M."/>
            <person name="Parker M.S."/>
            <person name="Palenik B."/>
            <person name="Pazour G.J."/>
            <person name="Richardson P.M."/>
            <person name="Rynearson T.A."/>
            <person name="Saito M.A."/>
            <person name="Schwartz D.C."/>
            <person name="Thamatrakoln K."/>
            <person name="Valentin K."/>
            <person name="Vardi A."/>
            <person name="Wilkerson F.P."/>
            <person name="Rokhsar D.S."/>
        </authorList>
    </citation>
    <scope>NUCLEOTIDE SEQUENCE [LARGE SCALE GENOMIC DNA]</scope>
    <source>
        <strain evidence="10 11">CCMP1335</strain>
    </source>
</reference>
<dbReference type="EMBL" id="CM000643">
    <property type="protein sequence ID" value="EED91729.1"/>
    <property type="molecule type" value="Genomic_DNA"/>
</dbReference>
<dbReference type="PaxDb" id="35128-Thaps28795"/>
<dbReference type="InterPro" id="IPR001611">
    <property type="entry name" value="Leu-rich_rpt"/>
</dbReference>
<dbReference type="Pfam" id="PF00560">
    <property type="entry name" value="LRR_1"/>
    <property type="match status" value="5"/>
</dbReference>
<dbReference type="STRING" id="35128.B8C4I4"/>
<keyword evidence="5" id="KW-0677">Repeat</keyword>
<keyword evidence="4" id="KW-0732">Signal</keyword>
<keyword evidence="7" id="KW-0472">Membrane</keyword>
<dbReference type="GeneID" id="7446326"/>
<dbReference type="HOGENOM" id="CLU_421839_0_0_1"/>
<evidence type="ECO:0000256" key="1">
    <source>
        <dbReference type="ARBA" id="ARBA00004167"/>
    </source>
</evidence>